<dbReference type="Proteomes" id="UP000829758">
    <property type="component" value="Chromosome"/>
</dbReference>
<protein>
    <submittedName>
        <fullName evidence="2">Uncharacterized protein</fullName>
    </submittedName>
</protein>
<dbReference type="Proteomes" id="UP001155145">
    <property type="component" value="Unassembled WGS sequence"/>
</dbReference>
<keyword evidence="4" id="KW-1185">Reference proteome</keyword>
<proteinExistence type="predicted"/>
<dbReference type="AlphaFoldDB" id="A0A9X1M5U8"/>
<dbReference type="EMBL" id="CP094984">
    <property type="protein sequence ID" value="UON93227.1"/>
    <property type="molecule type" value="Genomic_DNA"/>
</dbReference>
<dbReference type="RefSeq" id="WP_227902344.1">
    <property type="nucleotide sequence ID" value="NZ_CP094984.1"/>
</dbReference>
<evidence type="ECO:0000313" key="4">
    <source>
        <dbReference type="Proteomes" id="UP000829758"/>
    </source>
</evidence>
<sequence length="73" mass="7410">MPAASESRPQSPVPTGDTEVDSLLDELRALDDAPVSSHGATYSALHEGLLAALNAEGNTPPHAPAPGPAKDAR</sequence>
<evidence type="ECO:0000313" key="5">
    <source>
        <dbReference type="Proteomes" id="UP001155145"/>
    </source>
</evidence>
<evidence type="ECO:0000313" key="2">
    <source>
        <dbReference type="EMBL" id="MCC3271959.1"/>
    </source>
</evidence>
<dbReference type="EMBL" id="JAJFZT010000001">
    <property type="protein sequence ID" value="MCC3271959.1"/>
    <property type="molecule type" value="Genomic_DNA"/>
</dbReference>
<accession>A0A9X1M5U8</accession>
<evidence type="ECO:0000256" key="1">
    <source>
        <dbReference type="SAM" id="MobiDB-lite"/>
    </source>
</evidence>
<gene>
    <name evidence="2" type="ORF">LJ755_04340</name>
    <name evidence="3" type="ORF">MUK71_06355</name>
</gene>
<feature type="region of interest" description="Disordered" evidence="1">
    <location>
        <begin position="53"/>
        <end position="73"/>
    </location>
</feature>
<reference evidence="2" key="1">
    <citation type="submission" date="2021-10" db="EMBL/GenBank/DDBJ databases">
        <title>Novel species in genus Arthrobacter.</title>
        <authorList>
            <person name="Liu Y."/>
        </authorList>
    </citation>
    <scope>NUCLEOTIDE SEQUENCE</scope>
    <source>
        <strain evidence="2">Zg-Y462</strain>
        <strain evidence="4">zg-Y462</strain>
    </source>
</reference>
<name>A0A9X1M5U8_9MICC</name>
<evidence type="ECO:0000313" key="3">
    <source>
        <dbReference type="EMBL" id="UON93227.1"/>
    </source>
</evidence>
<organism evidence="2 5">
    <name type="scientific">Arthrobacter zhangbolii</name>
    <dbReference type="NCBI Taxonomy" id="2886936"/>
    <lineage>
        <taxon>Bacteria</taxon>
        <taxon>Bacillati</taxon>
        <taxon>Actinomycetota</taxon>
        <taxon>Actinomycetes</taxon>
        <taxon>Micrococcales</taxon>
        <taxon>Micrococcaceae</taxon>
        <taxon>Arthrobacter</taxon>
    </lineage>
</organism>